<name>A0A5N6PS41_9ASTR</name>
<keyword evidence="2" id="KW-1185">Reference proteome</keyword>
<accession>A0A5N6PS41</accession>
<organism evidence="1 2">
    <name type="scientific">Mikania micrantha</name>
    <name type="common">bitter vine</name>
    <dbReference type="NCBI Taxonomy" id="192012"/>
    <lineage>
        <taxon>Eukaryota</taxon>
        <taxon>Viridiplantae</taxon>
        <taxon>Streptophyta</taxon>
        <taxon>Embryophyta</taxon>
        <taxon>Tracheophyta</taxon>
        <taxon>Spermatophyta</taxon>
        <taxon>Magnoliopsida</taxon>
        <taxon>eudicotyledons</taxon>
        <taxon>Gunneridae</taxon>
        <taxon>Pentapetalae</taxon>
        <taxon>asterids</taxon>
        <taxon>campanulids</taxon>
        <taxon>Asterales</taxon>
        <taxon>Asteraceae</taxon>
        <taxon>Asteroideae</taxon>
        <taxon>Heliantheae alliance</taxon>
        <taxon>Eupatorieae</taxon>
        <taxon>Mikania</taxon>
    </lineage>
</organism>
<dbReference type="OrthoDB" id="26094at2759"/>
<evidence type="ECO:0000313" key="1">
    <source>
        <dbReference type="EMBL" id="KAD6796372.1"/>
    </source>
</evidence>
<proteinExistence type="predicted"/>
<protein>
    <submittedName>
        <fullName evidence="1">Uncharacterized protein</fullName>
    </submittedName>
</protein>
<dbReference type="Proteomes" id="UP000326396">
    <property type="component" value="Linkage Group LG11"/>
</dbReference>
<reference evidence="1 2" key="1">
    <citation type="submission" date="2019-05" db="EMBL/GenBank/DDBJ databases">
        <title>Mikania micrantha, genome provides insights into the molecular mechanism of rapid growth.</title>
        <authorList>
            <person name="Liu B."/>
        </authorList>
    </citation>
    <scope>NUCLEOTIDE SEQUENCE [LARGE SCALE GENOMIC DNA]</scope>
    <source>
        <strain evidence="1">NLD-2019</strain>
        <tissue evidence="1">Leaf</tissue>
    </source>
</reference>
<gene>
    <name evidence="1" type="ORF">E3N88_07268</name>
</gene>
<comment type="caution">
    <text evidence="1">The sequence shown here is derived from an EMBL/GenBank/DDBJ whole genome shotgun (WGS) entry which is preliminary data.</text>
</comment>
<dbReference type="EMBL" id="SZYD01000003">
    <property type="protein sequence ID" value="KAD6796372.1"/>
    <property type="molecule type" value="Genomic_DNA"/>
</dbReference>
<dbReference type="AlphaFoldDB" id="A0A5N6PS41"/>
<evidence type="ECO:0000313" key="2">
    <source>
        <dbReference type="Proteomes" id="UP000326396"/>
    </source>
</evidence>
<sequence>MHIPTLCLNQHDNTPSHRLSLSSFNVFSGSLDLLPAAFVNGRQAEESHHYESGNRQSRSVGVAYEILVVVAKSWNSIPPNSLQNLPKVFVSLDPLRPEDPSSLQKLSTLAALPPCDWMSQGLVVEITLCSRGRTMEPAYVGGHVHGFV</sequence>